<dbReference type="EC" id="2.7.13.3" evidence="3"/>
<dbReference type="InterPro" id="IPR050956">
    <property type="entry name" value="2C_system_His_kinase"/>
</dbReference>
<evidence type="ECO:0000313" key="17">
    <source>
        <dbReference type="Proteomes" id="UP000008827"/>
    </source>
</evidence>
<reference evidence="15" key="3">
    <citation type="submission" date="2018-07" db="EMBL/GenBank/DDBJ databases">
        <title>WGS assembly of Glycine max.</title>
        <authorList>
            <person name="Schmutz J."/>
            <person name="Cannon S."/>
            <person name="Schlueter J."/>
            <person name="Ma J."/>
            <person name="Mitros T."/>
            <person name="Nelson W."/>
            <person name="Hyten D."/>
            <person name="Song Q."/>
            <person name="Thelen J."/>
            <person name="Cheng J."/>
            <person name="Xu D."/>
            <person name="Hellsten U."/>
            <person name="May G."/>
            <person name="Yu Y."/>
            <person name="Sakurai T."/>
            <person name="Umezawa T."/>
            <person name="Bhattacharyya M."/>
            <person name="Sandhu D."/>
            <person name="Valliyodan B."/>
            <person name="Lindquist E."/>
            <person name="Peto M."/>
            <person name="Grant D."/>
            <person name="Shu S."/>
            <person name="Goodstein D."/>
            <person name="Barry K."/>
            <person name="Futrell-Griggs M."/>
            <person name="Abernathy B."/>
            <person name="Du J."/>
            <person name="Tian Z."/>
            <person name="Zhu L."/>
            <person name="Gill N."/>
            <person name="Joshi T."/>
            <person name="Libault M."/>
            <person name="Sethuraman A."/>
            <person name="Zhang X."/>
            <person name="Shinozaki K."/>
            <person name="Nguyen H."/>
            <person name="Wing R."/>
            <person name="Cregan P."/>
            <person name="Specht J."/>
            <person name="Grimwood J."/>
            <person name="Rokhsar D."/>
            <person name="Stacey G."/>
            <person name="Shoemaker R."/>
            <person name="Jackson S."/>
        </authorList>
    </citation>
    <scope>NUCLEOTIDE SEQUENCE</scope>
    <source>
        <tissue evidence="15">Callus</tissue>
    </source>
</reference>
<proteinExistence type="predicted"/>
<dbReference type="InterPro" id="IPR006189">
    <property type="entry name" value="CHASE_dom"/>
</dbReference>
<evidence type="ECO:0000256" key="4">
    <source>
        <dbReference type="ARBA" id="ARBA00022553"/>
    </source>
</evidence>
<keyword evidence="5" id="KW-0808">Transferase</keyword>
<dbReference type="InterPro" id="IPR042240">
    <property type="entry name" value="CHASE_sf"/>
</dbReference>
<evidence type="ECO:0000256" key="12">
    <source>
        <dbReference type="SAM" id="Phobius"/>
    </source>
</evidence>
<feature type="domain" description="Histidine kinase" evidence="13">
    <location>
        <begin position="336"/>
        <end position="555"/>
    </location>
</feature>
<comment type="catalytic activity">
    <reaction evidence="1">
        <text>ATP + protein L-histidine = ADP + protein N-phospho-L-histidine.</text>
        <dbReference type="EC" id="2.7.13.3"/>
    </reaction>
</comment>
<dbReference type="Pfam" id="PF02518">
    <property type="entry name" value="HATPase_c"/>
    <property type="match status" value="1"/>
</dbReference>
<dbReference type="GO" id="GO:0000155">
    <property type="term" value="F:phosphorelay sensor kinase activity"/>
    <property type="evidence" value="ECO:0007669"/>
    <property type="project" value="InterPro"/>
</dbReference>
<dbReference type="AlphaFoldDB" id="K7L210"/>
<evidence type="ECO:0000313" key="15">
    <source>
        <dbReference type="EMBL" id="KRH49494.1"/>
    </source>
</evidence>
<dbReference type="Gene3D" id="1.10.287.130">
    <property type="match status" value="1"/>
</dbReference>
<protein>
    <recommendedName>
        <fullName evidence="3">histidine kinase</fullName>
        <ecNumber evidence="3">2.7.13.3</ecNumber>
    </recommendedName>
</protein>
<evidence type="ECO:0000256" key="1">
    <source>
        <dbReference type="ARBA" id="ARBA00000085"/>
    </source>
</evidence>
<dbReference type="InterPro" id="IPR056839">
    <property type="entry name" value="Receiver_AHK4/CRE1_1st"/>
</dbReference>
<gene>
    <name evidence="15" type="ORF">GLYMA_07G158800</name>
</gene>
<dbReference type="STRING" id="3847.K7L210"/>
<comment type="subcellular location">
    <subcellularLocation>
        <location evidence="2">Endoplasmic reticulum membrane</location>
        <topology evidence="2">Multi-pass membrane protein</topology>
    </subcellularLocation>
</comment>
<dbReference type="SUPFAM" id="SSF55874">
    <property type="entry name" value="ATPase domain of HSP90 chaperone/DNA topoisomerase II/histidine kinase"/>
    <property type="match status" value="1"/>
</dbReference>
<dbReference type="PRINTS" id="PR00344">
    <property type="entry name" value="BCTRLSENSOR"/>
</dbReference>
<organism evidence="15">
    <name type="scientific">Glycine max</name>
    <name type="common">Soybean</name>
    <name type="synonym">Glycine hispida</name>
    <dbReference type="NCBI Taxonomy" id="3847"/>
    <lineage>
        <taxon>Eukaryota</taxon>
        <taxon>Viridiplantae</taxon>
        <taxon>Streptophyta</taxon>
        <taxon>Embryophyta</taxon>
        <taxon>Tracheophyta</taxon>
        <taxon>Spermatophyta</taxon>
        <taxon>Magnoliopsida</taxon>
        <taxon>eudicotyledons</taxon>
        <taxon>Gunneridae</taxon>
        <taxon>Pentapetalae</taxon>
        <taxon>rosids</taxon>
        <taxon>fabids</taxon>
        <taxon>Fabales</taxon>
        <taxon>Fabaceae</taxon>
        <taxon>Papilionoideae</taxon>
        <taxon>50 kb inversion clade</taxon>
        <taxon>NPAAA clade</taxon>
        <taxon>indigoferoid/millettioid clade</taxon>
        <taxon>Phaseoleae</taxon>
        <taxon>Glycine</taxon>
        <taxon>Glycine subgen. Soja</taxon>
    </lineage>
</organism>
<dbReference type="InterPro" id="IPR003661">
    <property type="entry name" value="HisK_dim/P_dom"/>
</dbReference>
<dbReference type="PaxDb" id="3847-GLYMA07G19620.2"/>
<reference evidence="16" key="2">
    <citation type="submission" date="2018-02" db="UniProtKB">
        <authorList>
            <consortium name="EnsemblPlants"/>
        </authorList>
    </citation>
    <scope>IDENTIFICATION</scope>
    <source>
        <strain evidence="16">Williams 82</strain>
    </source>
</reference>
<dbReference type="eggNOG" id="KOG0519">
    <property type="taxonomic scope" value="Eukaryota"/>
</dbReference>
<evidence type="ECO:0000313" key="16">
    <source>
        <dbReference type="EnsemblPlants" id="KRH49494"/>
    </source>
</evidence>
<dbReference type="Gramene" id="KRH49494">
    <property type="protein sequence ID" value="KRH49494"/>
    <property type="gene ID" value="GLYMA_07G158800"/>
</dbReference>
<dbReference type="CDD" id="cd00082">
    <property type="entry name" value="HisKA"/>
    <property type="match status" value="1"/>
</dbReference>
<reference evidence="15 16" key="1">
    <citation type="journal article" date="2010" name="Nature">
        <title>Genome sequence of the palaeopolyploid soybean.</title>
        <authorList>
            <person name="Schmutz J."/>
            <person name="Cannon S.B."/>
            <person name="Schlueter J."/>
            <person name="Ma J."/>
            <person name="Mitros T."/>
            <person name="Nelson W."/>
            <person name="Hyten D.L."/>
            <person name="Song Q."/>
            <person name="Thelen J.J."/>
            <person name="Cheng J."/>
            <person name="Xu D."/>
            <person name="Hellsten U."/>
            <person name="May G.D."/>
            <person name="Yu Y."/>
            <person name="Sakurai T."/>
            <person name="Umezawa T."/>
            <person name="Bhattacharyya M.K."/>
            <person name="Sandhu D."/>
            <person name="Valliyodan B."/>
            <person name="Lindquist E."/>
            <person name="Peto M."/>
            <person name="Grant D."/>
            <person name="Shu S."/>
            <person name="Goodstein D."/>
            <person name="Barry K."/>
            <person name="Futrell-Griggs M."/>
            <person name="Abernathy B."/>
            <person name="Du J."/>
            <person name="Tian Z."/>
            <person name="Zhu L."/>
            <person name="Gill N."/>
            <person name="Joshi T."/>
            <person name="Libault M."/>
            <person name="Sethuraman A."/>
            <person name="Zhang X.-C."/>
            <person name="Shinozaki K."/>
            <person name="Nguyen H.T."/>
            <person name="Wing R.A."/>
            <person name="Cregan P."/>
            <person name="Specht J."/>
            <person name="Grimwood J."/>
            <person name="Rokhsar D."/>
            <person name="Stacey G."/>
            <person name="Shoemaker R.C."/>
            <person name="Jackson S.A."/>
        </authorList>
    </citation>
    <scope>NUCLEOTIDE SEQUENCE</scope>
    <source>
        <strain evidence="16">cv. Williams 82</strain>
        <tissue evidence="15">Callus</tissue>
    </source>
</reference>
<dbReference type="InterPro" id="IPR036890">
    <property type="entry name" value="HATPase_C_sf"/>
</dbReference>
<evidence type="ECO:0000259" key="13">
    <source>
        <dbReference type="PROSITE" id="PS50109"/>
    </source>
</evidence>
<dbReference type="Pfam" id="PF03924">
    <property type="entry name" value="CHASE"/>
    <property type="match status" value="1"/>
</dbReference>
<dbReference type="SMR" id="K7L210"/>
<dbReference type="SMART" id="SM01079">
    <property type="entry name" value="CHASE"/>
    <property type="match status" value="1"/>
</dbReference>
<evidence type="ECO:0000256" key="2">
    <source>
        <dbReference type="ARBA" id="ARBA00004477"/>
    </source>
</evidence>
<keyword evidence="10 12" id="KW-0472">Membrane</keyword>
<accession>K7L210</accession>
<keyword evidence="17" id="KW-1185">Reference proteome</keyword>
<dbReference type="InterPro" id="IPR036097">
    <property type="entry name" value="HisK_dim/P_sf"/>
</dbReference>
<evidence type="ECO:0000256" key="9">
    <source>
        <dbReference type="ARBA" id="ARBA00022989"/>
    </source>
</evidence>
<keyword evidence="4" id="KW-0597">Phosphoprotein</keyword>
<dbReference type="InterPro" id="IPR004358">
    <property type="entry name" value="Sig_transdc_His_kin-like_C"/>
</dbReference>
<evidence type="ECO:0000256" key="8">
    <source>
        <dbReference type="ARBA" id="ARBA00022824"/>
    </source>
</evidence>
<evidence type="ECO:0000256" key="7">
    <source>
        <dbReference type="ARBA" id="ARBA00022777"/>
    </source>
</evidence>
<evidence type="ECO:0000259" key="14">
    <source>
        <dbReference type="PROSITE" id="PS50839"/>
    </source>
</evidence>
<keyword evidence="7" id="KW-0418">Kinase</keyword>
<dbReference type="Proteomes" id="UP000008827">
    <property type="component" value="Chromosome 7"/>
</dbReference>
<dbReference type="Gene3D" id="3.30.565.10">
    <property type="entry name" value="Histidine kinase-like ATPase, C-terminal domain"/>
    <property type="match status" value="1"/>
</dbReference>
<dbReference type="GO" id="GO:0005789">
    <property type="term" value="C:endoplasmic reticulum membrane"/>
    <property type="evidence" value="ECO:0007669"/>
    <property type="project" value="UniProtKB-SubCell"/>
</dbReference>
<evidence type="ECO:0000256" key="11">
    <source>
        <dbReference type="ARBA" id="ARBA00023170"/>
    </source>
</evidence>
<dbReference type="EMBL" id="CM000840">
    <property type="protein sequence ID" value="KRH49494.1"/>
    <property type="molecule type" value="Genomic_DNA"/>
</dbReference>
<dbReference type="PROSITE" id="PS50109">
    <property type="entry name" value="HIS_KIN"/>
    <property type="match status" value="1"/>
</dbReference>
<evidence type="ECO:0000256" key="3">
    <source>
        <dbReference type="ARBA" id="ARBA00012438"/>
    </source>
</evidence>
<keyword evidence="8" id="KW-0256">Endoplasmic reticulum</keyword>
<dbReference type="Gene3D" id="6.10.250.1190">
    <property type="match status" value="1"/>
</dbReference>
<evidence type="ECO:0000256" key="6">
    <source>
        <dbReference type="ARBA" id="ARBA00022692"/>
    </source>
</evidence>
<feature type="transmembrane region" description="Helical" evidence="12">
    <location>
        <begin position="20"/>
        <end position="43"/>
    </location>
</feature>
<evidence type="ECO:0000256" key="5">
    <source>
        <dbReference type="ARBA" id="ARBA00022679"/>
    </source>
</evidence>
<dbReference type="HOGENOM" id="CLU_000445_16_2_1"/>
<dbReference type="GO" id="GO:0005634">
    <property type="term" value="C:nucleus"/>
    <property type="evidence" value="ECO:0000318"/>
    <property type="project" value="GO_Central"/>
</dbReference>
<dbReference type="PANTHER" id="PTHR43719">
    <property type="entry name" value="TWO-COMPONENT HISTIDINE KINASE"/>
    <property type="match status" value="1"/>
</dbReference>
<dbReference type="InParanoid" id="K7L210"/>
<dbReference type="EnsemblPlants" id="KRH49494">
    <property type="protein sequence ID" value="KRH49494"/>
    <property type="gene ID" value="GLYMA_07G158800"/>
</dbReference>
<dbReference type="SMART" id="SM00387">
    <property type="entry name" value="HATPase_c"/>
    <property type="match status" value="1"/>
</dbReference>
<keyword evidence="11" id="KW-0675">Receptor</keyword>
<dbReference type="InterPro" id="IPR005467">
    <property type="entry name" value="His_kinase_dom"/>
</dbReference>
<keyword evidence="9 12" id="KW-1133">Transmembrane helix</keyword>
<dbReference type="SUPFAM" id="SSF47384">
    <property type="entry name" value="Homodimeric domain of signal transducing histidine kinase"/>
    <property type="match status" value="1"/>
</dbReference>
<dbReference type="FunFam" id="3.30.450.350:FF:000001">
    <property type="entry name" value="Histidine kinase 4"/>
    <property type="match status" value="1"/>
</dbReference>
<dbReference type="PROSITE" id="PS50839">
    <property type="entry name" value="CHASE"/>
    <property type="match status" value="1"/>
</dbReference>
<dbReference type="Pfam" id="PF24896">
    <property type="entry name" value="Receiver_CRE1"/>
    <property type="match status" value="1"/>
</dbReference>
<dbReference type="PANTHER" id="PTHR43719:SF51">
    <property type="entry name" value="HISTIDINE KINASE 4"/>
    <property type="match status" value="1"/>
</dbReference>
<feature type="domain" description="CHASE" evidence="14">
    <location>
        <begin position="101"/>
        <end position="290"/>
    </location>
</feature>
<evidence type="ECO:0000256" key="10">
    <source>
        <dbReference type="ARBA" id="ARBA00023136"/>
    </source>
</evidence>
<dbReference type="Gene3D" id="3.30.450.350">
    <property type="entry name" value="CHASE domain"/>
    <property type="match status" value="1"/>
</dbReference>
<sequence length="623" mass="70122">MKLLIKFPTKCTFIQAHRAWLPKFLVLWILLMALIGCFIYKVLGSLCDQRARMLQDQFSVNVNHVHALAILVSTFHYYRTPSTIDQSIQLGQHLNDHYSMGVAYAQRVVNSERGTFEKQHGWVIKTIEREPSLVRDEYAPMIFAQETISYLESLDMMFRDMQEDRENIFMARATRKVVLTSPFNLLGSHHLGVVLTFPVYKSKLPPKPTMEECIKATVGYVGGSFDVESLMENLVGQLTGHEAILVNVYDIKNSTNPLIMYGNQNKEDDMSLVHESKLDFGDPYGNHTIICSRCLSSSFLIAGNHIVKVKDDFHQMEELKVRAEVANVAKSEFLATISHEIKTLMNGILGNFKILSLSFSSSKKMLGLLLKTKMSSTQRDYAQTAQPINFIFLVSLIDNFISPFQLAMFVSNKVTNNFMGDPGRFRQIVTNLVGKFVKLSDNFKLNLSYDNFKHLIADEEFFFDASVKNAASESYEQVTLMVSMEGTGIGIPFLAKDRIFMPFVQADNSTSQHYGGTGIGLSFSKCLVKLISGEISFISQLQVGSTFSFTVDFGTIDKNAITDMKKHNLEDLPPNFRWLKAIVVDGKPVRASVTGYHLKRLGIQAKVANIMNKVVSLCGKMAL</sequence>
<dbReference type="InterPro" id="IPR003594">
    <property type="entry name" value="HATPase_dom"/>
</dbReference>
<name>K7L210_SOYBN</name>
<keyword evidence="6 12" id="KW-0812">Transmembrane</keyword>